<dbReference type="PANTHER" id="PTHR33116:SF84">
    <property type="entry name" value="RNA-DIRECTED DNA POLYMERASE"/>
    <property type="match status" value="1"/>
</dbReference>
<protein>
    <recommendedName>
        <fullName evidence="1">Reverse transcriptase zinc-binding domain-containing protein</fullName>
    </recommendedName>
</protein>
<evidence type="ECO:0000313" key="2">
    <source>
        <dbReference type="EMBL" id="KAJ0195180.1"/>
    </source>
</evidence>
<dbReference type="Gene3D" id="3.60.10.10">
    <property type="entry name" value="Endonuclease/exonuclease/phosphatase"/>
    <property type="match status" value="1"/>
</dbReference>
<gene>
    <name evidence="2" type="ORF">LSAT_V11C700342460</name>
</gene>
<evidence type="ECO:0000313" key="3">
    <source>
        <dbReference type="Proteomes" id="UP000235145"/>
    </source>
</evidence>
<dbReference type="AlphaFoldDB" id="A0A9R1UYN4"/>
<evidence type="ECO:0000259" key="1">
    <source>
        <dbReference type="Pfam" id="PF13966"/>
    </source>
</evidence>
<sequence length="894" mass="104695">MNNLSFLAVLESQVNFKKLEEKCDKIFGSWKWVANKGNYGHTSSIIIGWNSSLFDVNLIDHNDQVIHCKVRFPLNNKYVFCSIVYAANKYINRRALWSSIMRHKDFVRDDAWVIGGDFNVTLNLNESTAGSSRYTKGMMEFLDCINYLEIQDINSNGLNFTWNQKPQGSHGILKKLDRVMGNSRLLEVFPSIFASFLLYRLSDHSPVIIKIPLRAKFVVLPFKFPNVLTLSPELKLLVERHWNIEVQGVKMFRLTQKLKNFKKPICKLLKVQGHFSENVDHYRKELEAVQSDLDLDPFNSHLRDLEAIFLGELKKAYDKEERFLKQKAKIHSLKEGDSNSKFFHRIVKGKAHKNKIEAVMNRQGKWLEGEAVYKEFIDYFLDFLGKEEPCEEIMLPDSLFIKNLTLLMLLRWSRLCQMKKLKTTLFDINDDKAYGPDGYSAKFFKSMWSIIGEDFCLAVKEFFANGKILKEVNATVIALVPKVDSPGKVNVKRKIIDTLHFVEGKLPMRIGDWRNKFLSYVGRLQLLSSVLYSLPVYWASCLLIPAAIIKENEKLMKNFLWDCDESKKGRAKIAWSSVCKPVECGGLSLRNLRAWNKAILSKRIWMILSNCDSLWVKWININILKGRSFWDVEEKQDLSWSWRNLIRLRPNFRNHFYSKVGNGANTFMWYDDWHQLGAFDHVLSPREIASAGFSITDKVKDVIADNLWFWPSVWLSLIPQLNEFQLPVLDPLVADKVLWRKRDGKVVDFDIQQVWIDLSNSGQQVPWVQLVWFKQRIPRNSFILWLAIQERLMTQDRMRFWDKNKNLKCSLCNNQFDSHSHLFFECPYSSVVWKAVKDKVELRSDSHGWKEIIEELQGLFKGKSIKVFIMRIAFAASVYYIWREKFHTLQKRQE</sequence>
<comment type="caution">
    <text evidence="2">The sequence shown here is derived from an EMBL/GenBank/DDBJ whole genome shotgun (WGS) entry which is preliminary data.</text>
</comment>
<keyword evidence="3" id="KW-1185">Reference proteome</keyword>
<dbReference type="Pfam" id="PF13966">
    <property type="entry name" value="zf-RVT"/>
    <property type="match status" value="1"/>
</dbReference>
<dbReference type="SUPFAM" id="SSF56219">
    <property type="entry name" value="DNase I-like"/>
    <property type="match status" value="1"/>
</dbReference>
<reference evidence="2 3" key="1">
    <citation type="journal article" date="2017" name="Nat. Commun.">
        <title>Genome assembly with in vitro proximity ligation data and whole-genome triplication in lettuce.</title>
        <authorList>
            <person name="Reyes-Chin-Wo S."/>
            <person name="Wang Z."/>
            <person name="Yang X."/>
            <person name="Kozik A."/>
            <person name="Arikit S."/>
            <person name="Song C."/>
            <person name="Xia L."/>
            <person name="Froenicke L."/>
            <person name="Lavelle D.O."/>
            <person name="Truco M.J."/>
            <person name="Xia R."/>
            <person name="Zhu S."/>
            <person name="Xu C."/>
            <person name="Xu H."/>
            <person name="Xu X."/>
            <person name="Cox K."/>
            <person name="Korf I."/>
            <person name="Meyers B.C."/>
            <person name="Michelmore R.W."/>
        </authorList>
    </citation>
    <scope>NUCLEOTIDE SEQUENCE [LARGE SCALE GENOMIC DNA]</scope>
    <source>
        <strain evidence="3">cv. Salinas</strain>
        <tissue evidence="2">Seedlings</tissue>
    </source>
</reference>
<accession>A0A9R1UYN4</accession>
<dbReference type="EMBL" id="NBSK02000007">
    <property type="protein sequence ID" value="KAJ0195180.1"/>
    <property type="molecule type" value="Genomic_DNA"/>
</dbReference>
<dbReference type="InterPro" id="IPR036691">
    <property type="entry name" value="Endo/exonu/phosph_ase_sf"/>
</dbReference>
<feature type="domain" description="Reverse transcriptase zinc-binding" evidence="1">
    <location>
        <begin position="749"/>
        <end position="833"/>
    </location>
</feature>
<organism evidence="2 3">
    <name type="scientific">Lactuca sativa</name>
    <name type="common">Garden lettuce</name>
    <dbReference type="NCBI Taxonomy" id="4236"/>
    <lineage>
        <taxon>Eukaryota</taxon>
        <taxon>Viridiplantae</taxon>
        <taxon>Streptophyta</taxon>
        <taxon>Embryophyta</taxon>
        <taxon>Tracheophyta</taxon>
        <taxon>Spermatophyta</taxon>
        <taxon>Magnoliopsida</taxon>
        <taxon>eudicotyledons</taxon>
        <taxon>Gunneridae</taxon>
        <taxon>Pentapetalae</taxon>
        <taxon>asterids</taxon>
        <taxon>campanulids</taxon>
        <taxon>Asterales</taxon>
        <taxon>Asteraceae</taxon>
        <taxon>Cichorioideae</taxon>
        <taxon>Cichorieae</taxon>
        <taxon>Lactucinae</taxon>
        <taxon>Lactuca</taxon>
    </lineage>
</organism>
<proteinExistence type="predicted"/>
<dbReference type="Proteomes" id="UP000235145">
    <property type="component" value="Unassembled WGS sequence"/>
</dbReference>
<dbReference type="InterPro" id="IPR026960">
    <property type="entry name" value="RVT-Znf"/>
</dbReference>
<name>A0A9R1UYN4_LACSA</name>
<dbReference type="PANTHER" id="PTHR33116">
    <property type="entry name" value="REVERSE TRANSCRIPTASE ZINC-BINDING DOMAIN-CONTAINING PROTEIN-RELATED-RELATED"/>
    <property type="match status" value="1"/>
</dbReference>